<dbReference type="AlphaFoldDB" id="A0A382HQF0"/>
<proteinExistence type="predicted"/>
<feature type="domain" description="Lcl C-terminal" evidence="1">
    <location>
        <begin position="17"/>
        <end position="143"/>
    </location>
</feature>
<gene>
    <name evidence="2" type="ORF">METZ01_LOCUS242400</name>
</gene>
<dbReference type="InterPro" id="IPR011460">
    <property type="entry name" value="Lcl_C"/>
</dbReference>
<feature type="non-terminal residue" evidence="2">
    <location>
        <position position="223"/>
    </location>
</feature>
<reference evidence="2" key="1">
    <citation type="submission" date="2018-05" db="EMBL/GenBank/DDBJ databases">
        <authorList>
            <person name="Lanie J.A."/>
            <person name="Ng W.-L."/>
            <person name="Kazmierczak K.M."/>
            <person name="Andrzejewski T.M."/>
            <person name="Davidsen T.M."/>
            <person name="Wayne K.J."/>
            <person name="Tettelin H."/>
            <person name="Glass J.I."/>
            <person name="Rusch D."/>
            <person name="Podicherti R."/>
            <person name="Tsui H.-C.T."/>
            <person name="Winkler M.E."/>
        </authorList>
    </citation>
    <scope>NUCLEOTIDE SEQUENCE</scope>
</reference>
<organism evidence="2">
    <name type="scientific">marine metagenome</name>
    <dbReference type="NCBI Taxonomy" id="408172"/>
    <lineage>
        <taxon>unclassified sequences</taxon>
        <taxon>metagenomes</taxon>
        <taxon>ecological metagenomes</taxon>
    </lineage>
</organism>
<evidence type="ECO:0000313" key="2">
    <source>
        <dbReference type="EMBL" id="SVB89546.1"/>
    </source>
</evidence>
<evidence type="ECO:0000259" key="1">
    <source>
        <dbReference type="Pfam" id="PF07603"/>
    </source>
</evidence>
<name>A0A382HQF0_9ZZZZ</name>
<protein>
    <recommendedName>
        <fullName evidence="1">Lcl C-terminal domain-containing protein</fullName>
    </recommendedName>
</protein>
<dbReference type="Pfam" id="PF07603">
    <property type="entry name" value="Lcl_C"/>
    <property type="match status" value="2"/>
</dbReference>
<dbReference type="PANTHER" id="PTHR35812:SF1">
    <property type="entry name" value="LIPOPROTEIN"/>
    <property type="match status" value="1"/>
</dbReference>
<sequence length="223" mass="25559">MTEKITKKADFVDNGDGTVSDVTNQVMWVKNDTWIELGRLVTWHESQSYAKEMNEKKFAGHSNWRIPNASEAKLLFDEEHINTDVEGGEVHLNPVFPSGCGFSTWTSETRGAKAAMGYDLRSAYEYWLAKENEGFPSAVRLVRQLKSESATVDGEPRFVNNGDGTVTDNETQLMWKESDSYLELDKWVSWQEAKNYILGLNQHQYAGFVDWRMPTRKEVQTIF</sequence>
<accession>A0A382HQF0</accession>
<dbReference type="EMBL" id="UINC01062689">
    <property type="protein sequence ID" value="SVB89546.1"/>
    <property type="molecule type" value="Genomic_DNA"/>
</dbReference>
<feature type="domain" description="Lcl C-terminal" evidence="1">
    <location>
        <begin position="164"/>
        <end position="222"/>
    </location>
</feature>
<dbReference type="PANTHER" id="PTHR35812">
    <property type="entry name" value="LIPOPROTEIN"/>
    <property type="match status" value="1"/>
</dbReference>